<reference evidence="2" key="1">
    <citation type="journal article" date="2002" name="Plant Physiol.">
        <title>Cloning and sequencing of cDNAs for hypothetical genes from chromosome 2 of Arabidopsis.</title>
        <authorList>
            <person name="Xiao Y.-L."/>
            <person name="Malik M."/>
            <person name="Whitelaw C.A."/>
            <person name="Town C.D."/>
        </authorList>
    </citation>
    <scope>NUCLEOTIDE SEQUENCE</scope>
</reference>
<accession>Q84X20</accession>
<organism evidence="2">
    <name type="scientific">Arabidopsis thaliana</name>
    <name type="common">Mouse-ear cress</name>
    <dbReference type="NCBI Taxonomy" id="3702"/>
    <lineage>
        <taxon>Eukaryota</taxon>
        <taxon>Viridiplantae</taxon>
        <taxon>Streptophyta</taxon>
        <taxon>Embryophyta</taxon>
        <taxon>Tracheophyta</taxon>
        <taxon>Spermatophyta</taxon>
        <taxon>Magnoliopsida</taxon>
        <taxon>eudicotyledons</taxon>
        <taxon>Gunneridae</taxon>
        <taxon>Pentapetalae</taxon>
        <taxon>rosids</taxon>
        <taxon>malvids</taxon>
        <taxon>Brassicales</taxon>
        <taxon>Brassicaceae</taxon>
        <taxon>Camelineae</taxon>
        <taxon>Arabidopsis</taxon>
    </lineage>
</organism>
<sequence>MVKKYLTKTDPRFLVFLESAGATASEDQTEEVKTATASQDQGEE</sequence>
<name>Q84X20_ARATH</name>
<dbReference type="EMBL" id="AY219087">
    <property type="protein sequence ID" value="AAO37174.1"/>
    <property type="molecule type" value="mRNA"/>
</dbReference>
<evidence type="ECO:0000313" key="2">
    <source>
        <dbReference type="EMBL" id="AAO37174.1"/>
    </source>
</evidence>
<dbReference type="AlphaFoldDB" id="Q84X20"/>
<feature type="compositionally biased region" description="Polar residues" evidence="1">
    <location>
        <begin position="35"/>
        <end position="44"/>
    </location>
</feature>
<protein>
    <submittedName>
        <fullName evidence="2">Uncharacterized protein At2g12420/F24C20.10</fullName>
    </submittedName>
</protein>
<gene>
    <name evidence="2" type="ordered locus">At2g12420/F24C20.10</name>
</gene>
<proteinExistence type="evidence at transcript level"/>
<feature type="region of interest" description="Disordered" evidence="1">
    <location>
        <begin position="23"/>
        <end position="44"/>
    </location>
</feature>
<evidence type="ECO:0000256" key="1">
    <source>
        <dbReference type="SAM" id="MobiDB-lite"/>
    </source>
</evidence>
<reference evidence="2" key="2">
    <citation type="submission" date="2003-01" db="EMBL/GenBank/DDBJ databases">
        <title>Reconstruction of cDNA sequences for hypothetical genes in Arabidopsis thaliana from 5' and 3' RACE products.</title>
        <authorList>
            <person name="Xiao Y."/>
            <person name="Smith S.R."/>
            <person name="Ishmael N."/>
            <person name="Kumar N."/>
            <person name="Redman J."/>
            <person name="Riedmuller S."/>
            <person name="Utterback T."/>
            <person name="Whitelaw C.A."/>
            <person name="Fraser C.M."/>
            <person name="Town C.D."/>
        </authorList>
    </citation>
    <scope>NUCLEOTIDE SEQUENCE</scope>
</reference>